<evidence type="ECO:0000313" key="2">
    <source>
        <dbReference type="EMBL" id="ARM76914.1"/>
    </source>
</evidence>
<evidence type="ECO:0000313" key="3">
    <source>
        <dbReference type="Proteomes" id="UP000193404"/>
    </source>
</evidence>
<dbReference type="OrthoDB" id="42244at2157"/>
<dbReference type="RefSeq" id="WP_148692708.1">
    <property type="nucleotide sequence ID" value="NZ_CP020477.1"/>
</dbReference>
<keyword evidence="3" id="KW-1185">Reference proteome</keyword>
<dbReference type="Pfam" id="PF09848">
    <property type="entry name" value="SLFN-g3_helicase"/>
    <property type="match status" value="1"/>
</dbReference>
<name>A0A1W6K3A3_9CREN</name>
<reference evidence="2 3" key="1">
    <citation type="submission" date="2017-03" db="EMBL/GenBank/DDBJ databases">
        <title>Sulfur activation and transportation mechanism of thermophilic Archaea Acidianus manzaensis YN-25.</title>
        <authorList>
            <person name="Ma Y."/>
            <person name="Yang Y."/>
            <person name="Xia J."/>
        </authorList>
    </citation>
    <scope>NUCLEOTIDE SEQUENCE [LARGE SCALE GENOMIC DNA]</scope>
    <source>
        <strain evidence="2 3">YN-25</strain>
    </source>
</reference>
<gene>
    <name evidence="2" type="ORF">B6F84_13395</name>
</gene>
<dbReference type="Gene3D" id="3.40.50.300">
    <property type="entry name" value="P-loop containing nucleotide triphosphate hydrolases"/>
    <property type="match status" value="1"/>
</dbReference>
<proteinExistence type="predicted"/>
<feature type="domain" description="Schlafen group 3-like DNA/RNA helicase" evidence="1">
    <location>
        <begin position="236"/>
        <end position="572"/>
    </location>
</feature>
<organism evidence="2 3">
    <name type="scientific">Acidianus manzaensis</name>
    <dbReference type="NCBI Taxonomy" id="282676"/>
    <lineage>
        <taxon>Archaea</taxon>
        <taxon>Thermoproteota</taxon>
        <taxon>Thermoprotei</taxon>
        <taxon>Sulfolobales</taxon>
        <taxon>Sulfolobaceae</taxon>
        <taxon>Acidianus</taxon>
    </lineage>
</organism>
<dbReference type="EMBL" id="CP020477">
    <property type="protein sequence ID" value="ARM76914.1"/>
    <property type="molecule type" value="Genomic_DNA"/>
</dbReference>
<evidence type="ECO:0000259" key="1">
    <source>
        <dbReference type="Pfam" id="PF09848"/>
    </source>
</evidence>
<accession>A0A1W6K3A3</accession>
<dbReference type="InterPro" id="IPR018647">
    <property type="entry name" value="SLFN_3-like_DNA/RNA_helicase"/>
</dbReference>
<dbReference type="KEGG" id="aman:B6F84_13395"/>
<dbReference type="Proteomes" id="UP000193404">
    <property type="component" value="Chromosome"/>
</dbReference>
<dbReference type="STRING" id="282676.B6F84_13395"/>
<dbReference type="GeneID" id="41591935"/>
<dbReference type="SUPFAM" id="SSF52540">
    <property type="entry name" value="P-loop containing nucleoside triphosphate hydrolases"/>
    <property type="match status" value="1"/>
</dbReference>
<sequence>MVLPVVFDEFDGRNQIVIDQLVNLLSKEFQNTYYQSPSIERVNSWKSSLQFLLESNITIPVIAEYPIFTEVSDFIFLNNDKGIVAEAKGWHNIKKIDDYTVEADGKIRQDPCFQLENYVSKLNYFHPLRIKFHGILLLYNSNQYSSDNCVIIRKPEELKKEIDSLSPPSKDNINKFISSKLTITEDLITLLQNLDVKDILNSFSQTLYSEGYGLTEEQILIVKDVLDALKSNTDRTFLIKGGSGSGKTLVALTLFFEALKKNYNVVLGYKNNRLLNTLRFILGKRKDTKVLTEYIRFYSTGRPNPAGIGDMWYNQTHDLAIFDEAQRMTMKTIQNTMNRAKVKVYFYDDEQILVGDEEGTEENFTKLAKNTEKRGLSGGFRMPYANLIKELLEGKSVNLPGTFFKVFDDIQKMLNELRFKDGKKALLCAFTESEGDLENKNSPKNIRIGYPLQSGFDLYKGKNLNIRWLMDPKTEYPRYWSGLMDPLSYCASVYGAQGFEADYVGVVWGRDLIWRGRWDINSEPITDNIGGRYFSLKAIAKKDKQKAITLLHNRYYIMLTRGIKSVYIFCEDENTGKYLSSLVK</sequence>
<protein>
    <recommendedName>
        <fullName evidence="1">Schlafen group 3-like DNA/RNA helicase domain-containing protein</fullName>
    </recommendedName>
</protein>
<dbReference type="InterPro" id="IPR027417">
    <property type="entry name" value="P-loop_NTPase"/>
</dbReference>
<dbReference type="AlphaFoldDB" id="A0A1W6K3A3"/>